<name>A0A2T0TYB7_9ACTN</name>
<evidence type="ECO:0000313" key="3">
    <source>
        <dbReference type="Proteomes" id="UP000239210"/>
    </source>
</evidence>
<organism evidence="2 3">
    <name type="scientific">Geodermatophilus tzadiensis</name>
    <dbReference type="NCBI Taxonomy" id="1137988"/>
    <lineage>
        <taxon>Bacteria</taxon>
        <taxon>Bacillati</taxon>
        <taxon>Actinomycetota</taxon>
        <taxon>Actinomycetes</taxon>
        <taxon>Geodermatophilales</taxon>
        <taxon>Geodermatophilaceae</taxon>
        <taxon>Geodermatophilus</taxon>
    </lineage>
</organism>
<dbReference type="Proteomes" id="UP000239210">
    <property type="component" value="Unassembled WGS sequence"/>
</dbReference>
<reference evidence="2 3" key="1">
    <citation type="submission" date="2018-03" db="EMBL/GenBank/DDBJ databases">
        <title>Genomic Encyclopedia of Archaeal and Bacterial Type Strains, Phase II (KMG-II): from individual species to whole genera.</title>
        <authorList>
            <person name="Goeker M."/>
        </authorList>
    </citation>
    <scope>NUCLEOTIDE SEQUENCE [LARGE SCALE GENOMIC DNA]</scope>
    <source>
        <strain evidence="2 3">DSM 45416</strain>
    </source>
</reference>
<dbReference type="AlphaFoldDB" id="A0A2T0TYB7"/>
<protein>
    <submittedName>
        <fullName evidence="2">Uncharacterized protein</fullName>
    </submittedName>
</protein>
<sequence length="131" mass="14572">MARRHRPREPRAGDADPGEPPTVVSGEIDHGYGFPLVDRSPGVLGVDVLDGERLGLSTGLSERLAGWAARWEVLAAREIDGEPVTPDVERRERALAADQQTLLYRVRDEIGGAELLVDGVPLQEWRRHHRR</sequence>
<evidence type="ECO:0000256" key="1">
    <source>
        <dbReference type="SAM" id="MobiDB-lite"/>
    </source>
</evidence>
<feature type="region of interest" description="Disordered" evidence="1">
    <location>
        <begin position="1"/>
        <end position="31"/>
    </location>
</feature>
<comment type="caution">
    <text evidence="2">The sequence shown here is derived from an EMBL/GenBank/DDBJ whole genome shotgun (WGS) entry which is preliminary data.</text>
</comment>
<dbReference type="RefSeq" id="WP_106276123.1">
    <property type="nucleotide sequence ID" value="NZ_PVTG01000003.1"/>
</dbReference>
<dbReference type="OrthoDB" id="5198451at2"/>
<proteinExistence type="predicted"/>
<gene>
    <name evidence="2" type="ORF">LY71_103251</name>
</gene>
<accession>A0A2T0TYB7</accession>
<dbReference type="EMBL" id="PVTG01000003">
    <property type="protein sequence ID" value="PRY50687.1"/>
    <property type="molecule type" value="Genomic_DNA"/>
</dbReference>
<keyword evidence="3" id="KW-1185">Reference proteome</keyword>
<evidence type="ECO:0000313" key="2">
    <source>
        <dbReference type="EMBL" id="PRY50687.1"/>
    </source>
</evidence>